<protein>
    <submittedName>
        <fullName evidence="1">Uncharacterized protein</fullName>
    </submittedName>
</protein>
<sequence>MTYDVFIGYQQIRGCYPSTDPVTMALLFHNTACKHKAAYIQIPQRCASSKSTLRSPVLLCMTSGPSGHKCSLIFPIIFFLYKQSKYIEDIRIIYRSYQRPSRN</sequence>
<organism evidence="1">
    <name type="scientific">Opuntia streptacantha</name>
    <name type="common">Prickly pear cactus</name>
    <name type="synonym">Opuntia cardona</name>
    <dbReference type="NCBI Taxonomy" id="393608"/>
    <lineage>
        <taxon>Eukaryota</taxon>
        <taxon>Viridiplantae</taxon>
        <taxon>Streptophyta</taxon>
        <taxon>Embryophyta</taxon>
        <taxon>Tracheophyta</taxon>
        <taxon>Spermatophyta</taxon>
        <taxon>Magnoliopsida</taxon>
        <taxon>eudicotyledons</taxon>
        <taxon>Gunneridae</taxon>
        <taxon>Pentapetalae</taxon>
        <taxon>Caryophyllales</taxon>
        <taxon>Cactineae</taxon>
        <taxon>Cactaceae</taxon>
        <taxon>Opuntioideae</taxon>
        <taxon>Opuntia</taxon>
    </lineage>
</organism>
<evidence type="ECO:0000313" key="1">
    <source>
        <dbReference type="EMBL" id="MBA4668765.1"/>
    </source>
</evidence>
<dbReference type="EMBL" id="GISG01240979">
    <property type="protein sequence ID" value="MBA4668765.1"/>
    <property type="molecule type" value="Transcribed_RNA"/>
</dbReference>
<dbReference type="AlphaFoldDB" id="A0A7C9EN78"/>
<name>A0A7C9EN78_OPUST</name>
<reference evidence="1" key="2">
    <citation type="submission" date="2020-07" db="EMBL/GenBank/DDBJ databases">
        <authorList>
            <person name="Vera ALvarez R."/>
            <person name="Arias-Moreno D.M."/>
            <person name="Jimenez-Jacinto V."/>
            <person name="Jimenez-Bremont J.F."/>
            <person name="Swaminathan K."/>
            <person name="Moose S.P."/>
            <person name="Guerrero-Gonzalez M.L."/>
            <person name="Marino-Ramirez L."/>
            <person name="Landsman D."/>
            <person name="Rodriguez-Kessler M."/>
            <person name="Delgado-Sanchez P."/>
        </authorList>
    </citation>
    <scope>NUCLEOTIDE SEQUENCE</scope>
    <source>
        <tissue evidence="1">Cladode</tissue>
    </source>
</reference>
<proteinExistence type="predicted"/>
<reference evidence="1" key="1">
    <citation type="journal article" date="2013" name="J. Plant Res.">
        <title>Effect of fungi and light on seed germination of three Opuntia species from semiarid lands of central Mexico.</title>
        <authorList>
            <person name="Delgado-Sanchez P."/>
            <person name="Jimenez-Bremont J.F."/>
            <person name="Guerrero-Gonzalez Mde L."/>
            <person name="Flores J."/>
        </authorList>
    </citation>
    <scope>NUCLEOTIDE SEQUENCE</scope>
    <source>
        <tissue evidence="1">Cladode</tissue>
    </source>
</reference>
<accession>A0A7C9EN78</accession>